<gene>
    <name evidence="3" type="ORF">SAMN05421785_106125</name>
</gene>
<dbReference type="Pfam" id="PF20448">
    <property type="entry name" value="DUF6705"/>
    <property type="match status" value="1"/>
</dbReference>
<dbReference type="AlphaFoldDB" id="A0A1N7PBD3"/>
<proteinExistence type="predicted"/>
<feature type="signal peptide" evidence="1">
    <location>
        <begin position="1"/>
        <end position="19"/>
    </location>
</feature>
<keyword evidence="1" id="KW-0732">Signal</keyword>
<organism evidence="3 4">
    <name type="scientific">Chryseobacterium gambrini</name>
    <dbReference type="NCBI Taxonomy" id="373672"/>
    <lineage>
        <taxon>Bacteria</taxon>
        <taxon>Pseudomonadati</taxon>
        <taxon>Bacteroidota</taxon>
        <taxon>Flavobacteriia</taxon>
        <taxon>Flavobacteriales</taxon>
        <taxon>Weeksellaceae</taxon>
        <taxon>Chryseobacterium group</taxon>
        <taxon>Chryseobacterium</taxon>
    </lineage>
</organism>
<dbReference type="OrthoDB" id="1261237at2"/>
<dbReference type="RefSeq" id="WP_076393374.1">
    <property type="nucleotide sequence ID" value="NZ_FTOV01000006.1"/>
</dbReference>
<dbReference type="InterPro" id="IPR046551">
    <property type="entry name" value="DUF6705"/>
</dbReference>
<protein>
    <recommendedName>
        <fullName evidence="2">DUF6705 domain-containing protein</fullName>
    </recommendedName>
</protein>
<accession>A0A1N7PBD3</accession>
<feature type="chain" id="PRO_5013269838" description="DUF6705 domain-containing protein" evidence="1">
    <location>
        <begin position="20"/>
        <end position="198"/>
    </location>
</feature>
<dbReference type="Proteomes" id="UP000185781">
    <property type="component" value="Unassembled WGS sequence"/>
</dbReference>
<sequence length="198" mass="22612">MKKYIAILLLSLISMNCKSQSQIINLKNDDGSGLAGVYYKDVDNFMNYFVGTWVFSNTTKYWKIVLLKKTKMYNGKFYEDVIVGGVEYKENGVTKVNTLSYLNSNMNYYDYPISGNSIYPNHTPRCLDCLPNELRLGLSYYELNPDTTFGTMILRKKTVNGQDAIQLRLTANMVLHKEGTAMPNVFKLPVGTYTLIKQ</sequence>
<dbReference type="STRING" id="373672.SAMN05421785_106125"/>
<evidence type="ECO:0000256" key="1">
    <source>
        <dbReference type="SAM" id="SignalP"/>
    </source>
</evidence>
<feature type="domain" description="DUF6705" evidence="2">
    <location>
        <begin position="1"/>
        <end position="198"/>
    </location>
</feature>
<evidence type="ECO:0000313" key="3">
    <source>
        <dbReference type="EMBL" id="SIT07858.1"/>
    </source>
</evidence>
<name>A0A1N7PBD3_9FLAO</name>
<evidence type="ECO:0000313" key="4">
    <source>
        <dbReference type="Proteomes" id="UP000185781"/>
    </source>
</evidence>
<evidence type="ECO:0000259" key="2">
    <source>
        <dbReference type="Pfam" id="PF20448"/>
    </source>
</evidence>
<dbReference type="EMBL" id="FTOV01000006">
    <property type="protein sequence ID" value="SIT07858.1"/>
    <property type="molecule type" value="Genomic_DNA"/>
</dbReference>
<reference evidence="3 4" key="1">
    <citation type="submission" date="2017-01" db="EMBL/GenBank/DDBJ databases">
        <authorList>
            <person name="Mah S.A."/>
            <person name="Swanson W.J."/>
            <person name="Moy G.W."/>
            <person name="Vacquier V.D."/>
        </authorList>
    </citation>
    <scope>NUCLEOTIDE SEQUENCE [LARGE SCALE GENOMIC DNA]</scope>
    <source>
        <strain evidence="3 4">DSM 18014</strain>
    </source>
</reference>